<evidence type="ECO:0000256" key="6">
    <source>
        <dbReference type="PIRSR" id="PIRSR000429-1"/>
    </source>
</evidence>
<dbReference type="Pfam" id="PF00108">
    <property type="entry name" value="Thiolase_N"/>
    <property type="match status" value="1"/>
</dbReference>
<evidence type="ECO:0000259" key="8">
    <source>
        <dbReference type="Pfam" id="PF00108"/>
    </source>
</evidence>
<evidence type="ECO:0000256" key="5">
    <source>
        <dbReference type="ARBA" id="ARBA00024073"/>
    </source>
</evidence>
<evidence type="ECO:0000256" key="7">
    <source>
        <dbReference type="RuleBase" id="RU003557"/>
    </source>
</evidence>
<dbReference type="PROSITE" id="PS00098">
    <property type="entry name" value="THIOLASE_1"/>
    <property type="match status" value="1"/>
</dbReference>
<name>A0AA46SKA7_CYTFI</name>
<dbReference type="PIRSF" id="PIRSF000429">
    <property type="entry name" value="Ac-CoA_Ac_transf"/>
    <property type="match status" value="1"/>
</dbReference>
<proteinExistence type="inferred from homology"/>
<dbReference type="PANTHER" id="PTHR43853">
    <property type="entry name" value="3-KETOACYL-COA THIOLASE, PEROXISOMAL"/>
    <property type="match status" value="1"/>
</dbReference>
<protein>
    <recommendedName>
        <fullName evidence="5">acetyl-CoA C-acyltransferase</fullName>
        <ecNumber evidence="5">2.3.1.16</ecNumber>
    </recommendedName>
</protein>
<dbReference type="PROSITE" id="PS00737">
    <property type="entry name" value="THIOLASE_2"/>
    <property type="match status" value="1"/>
</dbReference>
<dbReference type="InterPro" id="IPR020613">
    <property type="entry name" value="Thiolase_CS"/>
</dbReference>
<evidence type="ECO:0000259" key="9">
    <source>
        <dbReference type="Pfam" id="PF02803"/>
    </source>
</evidence>
<comment type="pathway">
    <text evidence="1">Lipid metabolism.</text>
</comment>
<evidence type="ECO:0000256" key="4">
    <source>
        <dbReference type="ARBA" id="ARBA00023315"/>
    </source>
</evidence>
<dbReference type="GO" id="GO:0005737">
    <property type="term" value="C:cytoplasm"/>
    <property type="evidence" value="ECO:0007669"/>
    <property type="project" value="UniProtKB-ARBA"/>
</dbReference>
<dbReference type="Pfam" id="PF02803">
    <property type="entry name" value="Thiolase_C"/>
    <property type="match status" value="1"/>
</dbReference>
<evidence type="ECO:0000256" key="3">
    <source>
        <dbReference type="ARBA" id="ARBA00022679"/>
    </source>
</evidence>
<dbReference type="InterPro" id="IPR002155">
    <property type="entry name" value="Thiolase"/>
</dbReference>
<keyword evidence="3 7" id="KW-0808">Transferase</keyword>
<gene>
    <name evidence="10" type="ORF">OD459_03445</name>
</gene>
<dbReference type="InterPro" id="IPR020616">
    <property type="entry name" value="Thiolase_N"/>
</dbReference>
<dbReference type="InterPro" id="IPR016039">
    <property type="entry name" value="Thiolase-like"/>
</dbReference>
<dbReference type="SUPFAM" id="SSF53901">
    <property type="entry name" value="Thiolase-like"/>
    <property type="match status" value="2"/>
</dbReference>
<dbReference type="EC" id="2.3.1.16" evidence="5"/>
<dbReference type="InterPro" id="IPR050215">
    <property type="entry name" value="Thiolase-like_sf_Thiolase"/>
</dbReference>
<dbReference type="CDD" id="cd00751">
    <property type="entry name" value="thiolase"/>
    <property type="match status" value="1"/>
</dbReference>
<organism evidence="10 11">
    <name type="scientific">Cytobacillus firmus</name>
    <name type="common">Bacillus firmus</name>
    <dbReference type="NCBI Taxonomy" id="1399"/>
    <lineage>
        <taxon>Bacteria</taxon>
        <taxon>Bacillati</taxon>
        <taxon>Bacillota</taxon>
        <taxon>Bacilli</taxon>
        <taxon>Bacillales</taxon>
        <taxon>Bacillaceae</taxon>
        <taxon>Cytobacillus</taxon>
    </lineage>
</organism>
<feature type="domain" description="Thiolase N-terminal" evidence="8">
    <location>
        <begin position="5"/>
        <end position="269"/>
    </location>
</feature>
<dbReference type="GO" id="GO:0003988">
    <property type="term" value="F:acetyl-CoA C-acyltransferase activity"/>
    <property type="evidence" value="ECO:0007669"/>
    <property type="project" value="UniProtKB-EC"/>
</dbReference>
<dbReference type="GO" id="GO:0010124">
    <property type="term" value="P:phenylacetate catabolic process"/>
    <property type="evidence" value="ECO:0007669"/>
    <property type="project" value="TreeGrafter"/>
</dbReference>
<keyword evidence="4 7" id="KW-0012">Acyltransferase</keyword>
<dbReference type="InterPro" id="IPR020615">
    <property type="entry name" value="Thiolase_acyl_enz_int_AS"/>
</dbReference>
<dbReference type="PANTHER" id="PTHR43853:SF2">
    <property type="entry name" value="3-OXOADIPYL-COA_3-OXO-5,6-DEHYDROSUBERYL-COA THIOLASE"/>
    <property type="match status" value="1"/>
</dbReference>
<evidence type="ECO:0000256" key="1">
    <source>
        <dbReference type="ARBA" id="ARBA00005189"/>
    </source>
</evidence>
<evidence type="ECO:0000256" key="2">
    <source>
        <dbReference type="ARBA" id="ARBA00010982"/>
    </source>
</evidence>
<dbReference type="PROSITE" id="PS00099">
    <property type="entry name" value="THIOLASE_3"/>
    <property type="match status" value="1"/>
</dbReference>
<feature type="domain" description="Thiolase C-terminal" evidence="9">
    <location>
        <begin position="277"/>
        <end position="398"/>
    </location>
</feature>
<dbReference type="Gene3D" id="3.40.47.10">
    <property type="match status" value="1"/>
</dbReference>
<accession>A0AA46SKA7</accession>
<dbReference type="InterPro" id="IPR020610">
    <property type="entry name" value="Thiolase_AS"/>
</dbReference>
<sequence length="398" mass="42584">MRKAVIVDAVRTPIGRYKGGLKDIRPDDLGAIVIKALLDRNPVVDPAEIEEVIMGNANQAGEDNRNVARMAALLAGLPVEVAASTVNRLCGSGLDAVNYAARAILAREGNIFIAGGTESMTRAPFVMAKPSSEFPRGNMEMYDTTIGWRFTNSRFENMYGAESMPKTAENVAEKYGISREEQDQFALESQKRAKSAIENGLFDDEIIPVTYMDKKGKEITISHDEHPRPETTYEKLSSLKPIFQGGTVTAGNASGVNDGASALLLMSEEKARELGLKPLGSYIVSAAAGLEPSIMGAGPVYSTQKALKRAGLAMSDIDLTELNEAFASQSLACIKELGADPERVNVNGGAIAFGHPLGASGARILTTLLHEMKRRNSKYGLATMCVGVGQGISTIVER</sequence>
<feature type="active site" description="Proton acceptor" evidence="6">
    <location>
        <position position="355"/>
    </location>
</feature>
<dbReference type="FunFam" id="3.40.47.10:FF:000010">
    <property type="entry name" value="Acetyl-CoA acetyltransferase (Thiolase)"/>
    <property type="match status" value="1"/>
</dbReference>
<feature type="active site" description="Proton acceptor" evidence="6">
    <location>
        <position position="385"/>
    </location>
</feature>
<dbReference type="EMBL" id="CP107027">
    <property type="protein sequence ID" value="UYG96099.1"/>
    <property type="molecule type" value="Genomic_DNA"/>
</dbReference>
<dbReference type="NCBIfam" id="TIGR01930">
    <property type="entry name" value="AcCoA-C-Actrans"/>
    <property type="match status" value="1"/>
</dbReference>
<dbReference type="RefSeq" id="WP_227886983.1">
    <property type="nucleotide sequence ID" value="NZ_CP107027.1"/>
</dbReference>
<comment type="similarity">
    <text evidence="2 7">Belongs to the thiolase-like superfamily. Thiolase family.</text>
</comment>
<evidence type="ECO:0000313" key="10">
    <source>
        <dbReference type="EMBL" id="UYG96099.1"/>
    </source>
</evidence>
<dbReference type="Proteomes" id="UP001163104">
    <property type="component" value="Chromosome"/>
</dbReference>
<dbReference type="InterPro" id="IPR020617">
    <property type="entry name" value="Thiolase_C"/>
</dbReference>
<evidence type="ECO:0000313" key="11">
    <source>
        <dbReference type="Proteomes" id="UP001163104"/>
    </source>
</evidence>
<reference evidence="10" key="1">
    <citation type="submission" date="2022-10" db="EMBL/GenBank/DDBJ databases">
        <title>Mechanism of multi-heavy metal repair in Cytobacillus Firmus M7.</title>
        <authorList>
            <person name="Li X."/>
            <person name="Yu C."/>
        </authorList>
    </citation>
    <scope>NUCLEOTIDE SEQUENCE</scope>
    <source>
        <strain evidence="10">M7</strain>
    </source>
</reference>
<dbReference type="GO" id="GO:0006635">
    <property type="term" value="P:fatty acid beta-oxidation"/>
    <property type="evidence" value="ECO:0007669"/>
    <property type="project" value="TreeGrafter"/>
</dbReference>
<feature type="active site" description="Acyl-thioester intermediate" evidence="6">
    <location>
        <position position="90"/>
    </location>
</feature>
<dbReference type="AlphaFoldDB" id="A0AA46SKA7"/>